<keyword evidence="2" id="KW-1185">Reference proteome</keyword>
<dbReference type="HOGENOM" id="CLU_1954916_0_0_11"/>
<evidence type="ECO:0000313" key="2">
    <source>
        <dbReference type="Proteomes" id="UP000009888"/>
    </source>
</evidence>
<accession>K9F3G2</accession>
<comment type="caution">
    <text evidence="1">The sequence shown here is derived from an EMBL/GenBank/DDBJ whole genome shotgun (WGS) entry which is preliminary data.</text>
</comment>
<name>K9F3G2_9ACTO</name>
<reference evidence="1 2" key="1">
    <citation type="submission" date="2012-09" db="EMBL/GenBank/DDBJ databases">
        <title>The Genome Sequence of Actinobaculum massiliae ACS-171-V-COL2.</title>
        <authorList>
            <consortium name="The Broad Institute Genome Sequencing Platform"/>
            <person name="Earl A."/>
            <person name="Ward D."/>
            <person name="Feldgarden M."/>
            <person name="Gevers D."/>
            <person name="Saerens B."/>
            <person name="Vaneechoutte M."/>
            <person name="Walker B."/>
            <person name="Young S.K."/>
            <person name="Zeng Q."/>
            <person name="Gargeya S."/>
            <person name="Fitzgerald M."/>
            <person name="Haas B."/>
            <person name="Abouelleil A."/>
            <person name="Alvarado L."/>
            <person name="Arachchi H.M."/>
            <person name="Berlin A."/>
            <person name="Chapman S.B."/>
            <person name="Goldberg J."/>
            <person name="Griggs A."/>
            <person name="Gujja S."/>
            <person name="Hansen M."/>
            <person name="Howarth C."/>
            <person name="Imamovic A."/>
            <person name="Larimer J."/>
            <person name="McCowen C."/>
            <person name="Montmayeur A."/>
            <person name="Murphy C."/>
            <person name="Neiman D."/>
            <person name="Pearson M."/>
            <person name="Priest M."/>
            <person name="Roberts A."/>
            <person name="Saif S."/>
            <person name="Shea T."/>
            <person name="Sisk P."/>
            <person name="Sykes S."/>
            <person name="Wortman J."/>
            <person name="Nusbaum C."/>
            <person name="Birren B."/>
        </authorList>
    </citation>
    <scope>NUCLEOTIDE SEQUENCE [LARGE SCALE GENOMIC DNA]</scope>
    <source>
        <strain evidence="2">ACS-171-V-Col2</strain>
    </source>
</reference>
<gene>
    <name evidence="1" type="ORF">HMPREF9233_00083</name>
</gene>
<sequence>MATYNIGIDAPAGSRVFTYDCEKKENRGILTAVAGSLVPLFPFDDVAAVRASLEKTLAGLGLQIDETENPSPVALEQSAMVVHAGDEPEVELRSAGPVFHFDASNIDSLPLTASFAPIAKGCSGPMCS</sequence>
<dbReference type="PATRIC" id="fig|883066.3.peg.86"/>
<organism evidence="1 2">
    <name type="scientific">Actinobaculum massiliense ACS-171-V-Col2</name>
    <dbReference type="NCBI Taxonomy" id="883066"/>
    <lineage>
        <taxon>Bacteria</taxon>
        <taxon>Bacillati</taxon>
        <taxon>Actinomycetota</taxon>
        <taxon>Actinomycetes</taxon>
        <taxon>Actinomycetales</taxon>
        <taxon>Actinomycetaceae</taxon>
        <taxon>Actinobaculum</taxon>
    </lineage>
</organism>
<dbReference type="AlphaFoldDB" id="K9F3G2"/>
<dbReference type="STRING" id="202789.GCA_001457435_00152"/>
<dbReference type="Proteomes" id="UP000009888">
    <property type="component" value="Unassembled WGS sequence"/>
</dbReference>
<evidence type="ECO:0000313" key="1">
    <source>
        <dbReference type="EMBL" id="EKU95995.1"/>
    </source>
</evidence>
<protein>
    <submittedName>
        <fullName evidence="1">Uncharacterized protein</fullName>
    </submittedName>
</protein>
<dbReference type="EMBL" id="AGWL01000001">
    <property type="protein sequence ID" value="EKU95995.1"/>
    <property type="molecule type" value="Genomic_DNA"/>
</dbReference>
<proteinExistence type="predicted"/>